<feature type="domain" description="WW" evidence="2">
    <location>
        <begin position="274"/>
        <end position="307"/>
    </location>
</feature>
<feature type="domain" description="WW" evidence="2">
    <location>
        <begin position="320"/>
        <end position="348"/>
    </location>
</feature>
<feature type="domain" description="WW" evidence="2">
    <location>
        <begin position="61"/>
        <end position="89"/>
    </location>
</feature>
<protein>
    <recommendedName>
        <fullName evidence="2">WW domain-containing protein</fullName>
    </recommendedName>
</protein>
<dbReference type="InterPro" id="IPR036020">
    <property type="entry name" value="WW_dom_sf"/>
</dbReference>
<dbReference type="Pfam" id="PF00397">
    <property type="entry name" value="WW"/>
    <property type="match status" value="6"/>
</dbReference>
<keyword evidence="4" id="KW-1185">Reference proteome</keyword>
<evidence type="ECO:0000259" key="2">
    <source>
        <dbReference type="PROSITE" id="PS50020"/>
    </source>
</evidence>
<dbReference type="EMBL" id="JABFTP020000042">
    <property type="protein sequence ID" value="KAL3270794.1"/>
    <property type="molecule type" value="Genomic_DNA"/>
</dbReference>
<dbReference type="PANTHER" id="PTHR11864">
    <property type="entry name" value="PRE-MRNA-PROCESSING PROTEIN PRP40"/>
    <property type="match status" value="1"/>
</dbReference>
<feature type="domain" description="WW" evidence="2">
    <location>
        <begin position="21"/>
        <end position="48"/>
    </location>
</feature>
<comment type="caution">
    <text evidence="3">The sequence shown here is derived from an EMBL/GenBank/DDBJ whole genome shotgun (WGS) entry which is preliminary data.</text>
</comment>
<dbReference type="AlphaFoldDB" id="A0ABD2MWK6"/>
<evidence type="ECO:0000256" key="1">
    <source>
        <dbReference type="SAM" id="MobiDB-lite"/>
    </source>
</evidence>
<feature type="domain" description="WW" evidence="2">
    <location>
        <begin position="183"/>
        <end position="211"/>
    </location>
</feature>
<proteinExistence type="predicted"/>
<feature type="domain" description="WW" evidence="2">
    <location>
        <begin position="137"/>
        <end position="170"/>
    </location>
</feature>
<dbReference type="InterPro" id="IPR001202">
    <property type="entry name" value="WW_dom"/>
</dbReference>
<dbReference type="SMART" id="SM00456">
    <property type="entry name" value="WW"/>
    <property type="match status" value="6"/>
</dbReference>
<feature type="region of interest" description="Disordered" evidence="1">
    <location>
        <begin position="1"/>
        <end position="25"/>
    </location>
</feature>
<dbReference type="PROSITE" id="PS01159">
    <property type="entry name" value="WW_DOMAIN_1"/>
    <property type="match status" value="6"/>
</dbReference>
<evidence type="ECO:0000313" key="3">
    <source>
        <dbReference type="EMBL" id="KAL3270794.1"/>
    </source>
</evidence>
<accession>A0ABD2MWK6</accession>
<gene>
    <name evidence="3" type="ORF">HHI36_021317</name>
</gene>
<dbReference type="Proteomes" id="UP001516400">
    <property type="component" value="Unassembled WGS sequence"/>
</dbReference>
<dbReference type="SUPFAM" id="SSF51045">
    <property type="entry name" value="WW domain"/>
    <property type="match status" value="6"/>
</dbReference>
<reference evidence="3 4" key="1">
    <citation type="journal article" date="2021" name="BMC Biol.">
        <title>Horizontally acquired antibacterial genes associated with adaptive radiation of ladybird beetles.</title>
        <authorList>
            <person name="Li H.S."/>
            <person name="Tang X.F."/>
            <person name="Huang Y.H."/>
            <person name="Xu Z.Y."/>
            <person name="Chen M.L."/>
            <person name="Du X.Y."/>
            <person name="Qiu B.Y."/>
            <person name="Chen P.T."/>
            <person name="Zhang W."/>
            <person name="Slipinski A."/>
            <person name="Escalona H.E."/>
            <person name="Waterhouse R.M."/>
            <person name="Zwick A."/>
            <person name="Pang H."/>
        </authorList>
    </citation>
    <scope>NUCLEOTIDE SEQUENCE [LARGE SCALE GENOMIC DNA]</scope>
    <source>
        <strain evidence="3">SYSU2018</strain>
    </source>
</reference>
<sequence length="399" mass="44436">MCSPPGFGGFPAPEANPSHQWTEHKAPDGRTYYYNSVTKQSSWQKPDQLKSPAELLLSQCPWKEYTADNGKIYYHNINTKESRWVIPPELEEIKAKIAASEVEPIKAKVPSENASPFQAAVLPCSPPGFGVFPAPTANPSDQWTEHKAPDGRTYYYNSVTKQSSWQKPDQLKSPAELLLFQCPWKEYTADNGKIYYHNTNTKESRWVIPPELEEIKAKIAASEVEPIKAEVPNENASPVEAAVLPVNSGSGFAPIIPPFSVPPPGFGVFPAPTANPSDQWTEHKAPDGRTYYYNSVTKQSSWQKPDQLKSPAELLLFQCPWKEYTADNGKIYYHNTNTKESRWVIPPELEEIKAKIAASEVEPIKAEVPNENASPVEAAVLPVNSGSNSPVVSFLWRNI</sequence>
<dbReference type="PANTHER" id="PTHR11864:SF0">
    <property type="entry name" value="PRP40 PRE-MRNA PROCESSING FACTOR 40 HOMOLOG A (YEAST)"/>
    <property type="match status" value="1"/>
</dbReference>
<dbReference type="InterPro" id="IPR039726">
    <property type="entry name" value="Prp40-like"/>
</dbReference>
<evidence type="ECO:0000313" key="4">
    <source>
        <dbReference type="Proteomes" id="UP001516400"/>
    </source>
</evidence>
<name>A0ABD2MWK6_9CUCU</name>
<organism evidence="3 4">
    <name type="scientific">Cryptolaemus montrouzieri</name>
    <dbReference type="NCBI Taxonomy" id="559131"/>
    <lineage>
        <taxon>Eukaryota</taxon>
        <taxon>Metazoa</taxon>
        <taxon>Ecdysozoa</taxon>
        <taxon>Arthropoda</taxon>
        <taxon>Hexapoda</taxon>
        <taxon>Insecta</taxon>
        <taxon>Pterygota</taxon>
        <taxon>Neoptera</taxon>
        <taxon>Endopterygota</taxon>
        <taxon>Coleoptera</taxon>
        <taxon>Polyphaga</taxon>
        <taxon>Cucujiformia</taxon>
        <taxon>Coccinelloidea</taxon>
        <taxon>Coccinellidae</taxon>
        <taxon>Scymninae</taxon>
        <taxon>Scymnini</taxon>
        <taxon>Cryptolaemus</taxon>
    </lineage>
</organism>
<dbReference type="FunFam" id="2.20.70.10:FF:000050">
    <property type="entry name" value="pre-mRNA-processing factor 40 homolog B isoform X1"/>
    <property type="match status" value="3"/>
</dbReference>
<dbReference type="PROSITE" id="PS50020">
    <property type="entry name" value="WW_DOMAIN_2"/>
    <property type="match status" value="6"/>
</dbReference>
<dbReference type="CDD" id="cd00201">
    <property type="entry name" value="WW"/>
    <property type="match status" value="6"/>
</dbReference>
<dbReference type="Gene3D" id="2.20.70.10">
    <property type="match status" value="6"/>
</dbReference>